<dbReference type="Proteomes" id="UP000636709">
    <property type="component" value="Unassembled WGS sequence"/>
</dbReference>
<gene>
    <name evidence="2" type="ORF">HU200_027075</name>
</gene>
<organism evidence="2 3">
    <name type="scientific">Digitaria exilis</name>
    <dbReference type="NCBI Taxonomy" id="1010633"/>
    <lineage>
        <taxon>Eukaryota</taxon>
        <taxon>Viridiplantae</taxon>
        <taxon>Streptophyta</taxon>
        <taxon>Embryophyta</taxon>
        <taxon>Tracheophyta</taxon>
        <taxon>Spermatophyta</taxon>
        <taxon>Magnoliopsida</taxon>
        <taxon>Liliopsida</taxon>
        <taxon>Poales</taxon>
        <taxon>Poaceae</taxon>
        <taxon>PACMAD clade</taxon>
        <taxon>Panicoideae</taxon>
        <taxon>Panicodae</taxon>
        <taxon>Paniceae</taxon>
        <taxon>Anthephorinae</taxon>
        <taxon>Digitaria</taxon>
    </lineage>
</organism>
<protein>
    <submittedName>
        <fullName evidence="2">Uncharacterized protein</fullName>
    </submittedName>
</protein>
<keyword evidence="3" id="KW-1185">Reference proteome</keyword>
<proteinExistence type="predicted"/>
<dbReference type="AlphaFoldDB" id="A0A835BY74"/>
<reference evidence="2" key="1">
    <citation type="submission" date="2020-07" db="EMBL/GenBank/DDBJ databases">
        <title>Genome sequence and genetic diversity analysis of an under-domesticated orphan crop, white fonio (Digitaria exilis).</title>
        <authorList>
            <person name="Bennetzen J.L."/>
            <person name="Chen S."/>
            <person name="Ma X."/>
            <person name="Wang X."/>
            <person name="Yssel A.E.J."/>
            <person name="Chaluvadi S.R."/>
            <person name="Johnson M."/>
            <person name="Gangashetty P."/>
            <person name="Hamidou F."/>
            <person name="Sanogo M.D."/>
            <person name="Zwaenepoel A."/>
            <person name="Wallace J."/>
            <person name="Van De Peer Y."/>
            <person name="Van Deynze A."/>
        </authorList>
    </citation>
    <scope>NUCLEOTIDE SEQUENCE</scope>
    <source>
        <tissue evidence="2">Leaves</tissue>
    </source>
</reference>
<feature type="compositionally biased region" description="Pro residues" evidence="1">
    <location>
        <begin position="195"/>
        <end position="205"/>
    </location>
</feature>
<dbReference type="EMBL" id="JACEFO010001732">
    <property type="protein sequence ID" value="KAF8715428.1"/>
    <property type="molecule type" value="Genomic_DNA"/>
</dbReference>
<accession>A0A835BY74</accession>
<evidence type="ECO:0000313" key="2">
    <source>
        <dbReference type="EMBL" id="KAF8715428.1"/>
    </source>
</evidence>
<comment type="caution">
    <text evidence="2">The sequence shown here is derived from an EMBL/GenBank/DDBJ whole genome shotgun (WGS) entry which is preliminary data.</text>
</comment>
<sequence>MDPTNNFRSRPNAAGSGSRLHRHVDCLADAWALLTRAHLSSTRAGSIPARRGSAGGRTTACGTHTGPIYNYAPLLFRPTITTTIYLAGEGLRRAVGGAEGRVSAGMGEVEVGAAVLPLSRVEVAAGVRILVARISCAHVLLLWPAALRYGAVSLARSCARRLRVPAELPVVTGNEGDLGAQQRPQDANRAEAPHAPGPLSRPPSPTSFGCVLR</sequence>
<name>A0A835BY74_9POAL</name>
<evidence type="ECO:0000313" key="3">
    <source>
        <dbReference type="Proteomes" id="UP000636709"/>
    </source>
</evidence>
<feature type="region of interest" description="Disordered" evidence="1">
    <location>
        <begin position="173"/>
        <end position="213"/>
    </location>
</feature>
<evidence type="ECO:0000256" key="1">
    <source>
        <dbReference type="SAM" id="MobiDB-lite"/>
    </source>
</evidence>